<evidence type="ECO:0000313" key="3">
    <source>
        <dbReference type="EMBL" id="ACA60713.1"/>
    </source>
</evidence>
<dbReference type="OrthoDB" id="9776919at2"/>
<dbReference type="EMBL" id="CP000860">
    <property type="protein sequence ID" value="ACA60713.1"/>
    <property type="molecule type" value="Genomic_DNA"/>
</dbReference>
<dbReference type="InterPro" id="IPR052188">
    <property type="entry name" value="Ni-pincer_cofactor_biosynth"/>
</dbReference>
<dbReference type="GO" id="GO:0016783">
    <property type="term" value="F:sulfurtransferase activity"/>
    <property type="evidence" value="ECO:0007669"/>
    <property type="project" value="InterPro"/>
</dbReference>
<dbReference type="KEGG" id="dau:Daud_2226"/>
<sequence>MSGNGERVRAIIKKLGGVVVALSGGVDSATVLCLAREVLGERVAAATAVAGIHARADLQRARALAALLGVRHLEFPGGQLADPLFLANSRDRCYRCKSMLFRKLREIACSEGLASIIDGTNASDAREYRPGLQAAAEAGVVSPLLEAGLGKPEVRSLAFSLGLKFWNQPSESCLATRIPYGEPLTPEKLEQIQAGEEFLRALGYTTVRLRHHGALARIEVDPSELPRLATPPHRELVLEKLRTLGFRFVTSDIAGYRTGSYDSDS</sequence>
<dbReference type="PANTHER" id="PTHR43169:SF2">
    <property type="entry name" value="NAD_GMP SYNTHASE DOMAIN-CONTAINING PROTEIN"/>
    <property type="match status" value="1"/>
</dbReference>
<evidence type="ECO:0000259" key="2">
    <source>
        <dbReference type="Pfam" id="PF02540"/>
    </source>
</evidence>
<reference evidence="3 4" key="2">
    <citation type="journal article" date="2008" name="Science">
        <title>Environmental genomics reveals a single-species ecosystem deep within Earth.</title>
        <authorList>
            <person name="Chivian D."/>
            <person name="Brodie E.L."/>
            <person name="Alm E.J."/>
            <person name="Culley D.E."/>
            <person name="Dehal P.S."/>
            <person name="Desantis T.Z."/>
            <person name="Gihring T.M."/>
            <person name="Lapidus A."/>
            <person name="Lin L.H."/>
            <person name="Lowry S.R."/>
            <person name="Moser D.P."/>
            <person name="Richardson P.M."/>
            <person name="Southam G."/>
            <person name="Wanger G."/>
            <person name="Pratt L.M."/>
            <person name="Andersen G.L."/>
            <person name="Hazen T.C."/>
            <person name="Brockman F.J."/>
            <person name="Arkin A.P."/>
            <person name="Onstott T.C."/>
        </authorList>
    </citation>
    <scope>NUCLEOTIDE SEQUENCE [LARGE SCALE GENOMIC DNA]</scope>
    <source>
        <strain evidence="3 4">MP104C</strain>
    </source>
</reference>
<name>B1I6R5_DESAP</name>
<feature type="active site" description="Nucleophile and sulfur donor" evidence="1">
    <location>
        <position position="173"/>
    </location>
</feature>
<dbReference type="GO" id="GO:0006163">
    <property type="term" value="P:purine nucleotide metabolic process"/>
    <property type="evidence" value="ECO:0007669"/>
    <property type="project" value="UniProtKB-ARBA"/>
</dbReference>
<dbReference type="AlphaFoldDB" id="B1I6R5"/>
<accession>B1I6R5</accession>
<dbReference type="Proteomes" id="UP000008544">
    <property type="component" value="Chromosome"/>
</dbReference>
<dbReference type="InterPro" id="IPR022310">
    <property type="entry name" value="NAD/GMP_synthase"/>
</dbReference>
<evidence type="ECO:0000313" key="4">
    <source>
        <dbReference type="Proteomes" id="UP000008544"/>
    </source>
</evidence>
<dbReference type="HOGENOM" id="CLU_061181_2_0_9"/>
<dbReference type="STRING" id="477974.Daud_2226"/>
<dbReference type="NCBIfam" id="TIGR00268">
    <property type="entry name" value="ATP-dependent sacrificial sulfur transferase LarE"/>
    <property type="match status" value="1"/>
</dbReference>
<dbReference type="CDD" id="cd01990">
    <property type="entry name" value="LarE-like"/>
    <property type="match status" value="1"/>
</dbReference>
<dbReference type="eggNOG" id="COG1606">
    <property type="taxonomic scope" value="Bacteria"/>
</dbReference>
<dbReference type="PANTHER" id="PTHR43169">
    <property type="entry name" value="EXSB FAMILY PROTEIN"/>
    <property type="match status" value="1"/>
</dbReference>
<protein>
    <submittedName>
        <fullName evidence="3">ExsB family protein</fullName>
    </submittedName>
</protein>
<keyword evidence="4" id="KW-1185">Reference proteome</keyword>
<dbReference type="InterPro" id="IPR005232">
    <property type="entry name" value="LarE"/>
</dbReference>
<dbReference type="Pfam" id="PF02540">
    <property type="entry name" value="NAD_synthase"/>
    <property type="match status" value="1"/>
</dbReference>
<dbReference type="Gene3D" id="3.40.50.620">
    <property type="entry name" value="HUPs"/>
    <property type="match status" value="1"/>
</dbReference>
<dbReference type="RefSeq" id="WP_012303287.1">
    <property type="nucleotide sequence ID" value="NC_010424.1"/>
</dbReference>
<proteinExistence type="predicted"/>
<dbReference type="SUPFAM" id="SSF52402">
    <property type="entry name" value="Adenine nucleotide alpha hydrolases-like"/>
    <property type="match status" value="1"/>
</dbReference>
<evidence type="ECO:0000256" key="1">
    <source>
        <dbReference type="PIRSR" id="PIRSR006661-1"/>
    </source>
</evidence>
<dbReference type="InterPro" id="IPR014729">
    <property type="entry name" value="Rossmann-like_a/b/a_fold"/>
</dbReference>
<organism evidence="3 4">
    <name type="scientific">Desulforudis audaxviator (strain MP104C)</name>
    <dbReference type="NCBI Taxonomy" id="477974"/>
    <lineage>
        <taxon>Bacteria</taxon>
        <taxon>Bacillati</taxon>
        <taxon>Bacillota</taxon>
        <taxon>Clostridia</taxon>
        <taxon>Thermoanaerobacterales</taxon>
        <taxon>Candidatus Desulforudaceae</taxon>
        <taxon>Candidatus Desulforudis</taxon>
    </lineage>
</organism>
<dbReference type="PIRSF" id="PIRSF006661">
    <property type="entry name" value="PP-lp_UCP006661"/>
    <property type="match status" value="1"/>
</dbReference>
<reference evidence="4" key="1">
    <citation type="submission" date="2007-10" db="EMBL/GenBank/DDBJ databases">
        <title>Complete sequence of chromosome of Desulforudis audaxviator MP104C.</title>
        <authorList>
            <person name="Copeland A."/>
            <person name="Lucas S."/>
            <person name="Lapidus A."/>
            <person name="Barry K."/>
            <person name="Glavina del Rio T."/>
            <person name="Dalin E."/>
            <person name="Tice H."/>
            <person name="Bruce D."/>
            <person name="Pitluck S."/>
            <person name="Lowry S.R."/>
            <person name="Larimer F."/>
            <person name="Land M.L."/>
            <person name="Hauser L."/>
            <person name="Kyrpides N."/>
            <person name="Ivanova N.N."/>
            <person name="Richardson P."/>
        </authorList>
    </citation>
    <scope>NUCLEOTIDE SEQUENCE [LARGE SCALE GENOMIC DNA]</scope>
    <source>
        <strain evidence="4">MP104C</strain>
    </source>
</reference>
<feature type="domain" description="NAD/GMP synthase" evidence="2">
    <location>
        <begin position="16"/>
        <end position="75"/>
    </location>
</feature>
<gene>
    <name evidence="3" type="ordered locus">Daud_2226</name>
</gene>